<feature type="domain" description="SET" evidence="1">
    <location>
        <begin position="114"/>
        <end position="247"/>
    </location>
</feature>
<dbReference type="SUPFAM" id="SSF82199">
    <property type="entry name" value="SET domain"/>
    <property type="match status" value="1"/>
</dbReference>
<sequence length="272" mass="32070">MPLPLTYLEEDNILIQPFHLKHFPANFVYIPENTLALTDKNLNVGIKKKYSGKKNKSKQCTCDNSQFFTSDFKLLTEEGYNYIVNNGYEKPLSRCSDKRCKLNLKAYFESKKDRKLEIFFKNERIGWGVRTLNFIPQYSFIGEYVGWYEDPNASLEASPYIFQFGYNQYKVISDARRFGNYTRFVNHSCKPNILTAEVNNKDWCCYEEVKTESGKIKKQYVYDNIPQIWFIAERDIYPGEELFINYGVSYFANVDYSCLCGELNCMIYNKMK</sequence>
<dbReference type="PANTHER" id="PTHR45660:SF46">
    <property type="entry name" value="HISTONE-LYSINE N-METHYLTRANSFERASE, H3 LYSINE-9 SPECIFIC SUVH6"/>
    <property type="match status" value="1"/>
</dbReference>
<accession>A0A0N4ZT69</accession>
<dbReference type="GO" id="GO:0042054">
    <property type="term" value="F:histone methyltransferase activity"/>
    <property type="evidence" value="ECO:0007669"/>
    <property type="project" value="TreeGrafter"/>
</dbReference>
<protein>
    <submittedName>
        <fullName evidence="3">SET domain-containing protein</fullName>
    </submittedName>
</protein>
<dbReference type="SMART" id="SM00317">
    <property type="entry name" value="SET"/>
    <property type="match status" value="1"/>
</dbReference>
<dbReference type="InterPro" id="IPR051357">
    <property type="entry name" value="H3K9_HMTase_SUVAR3-9"/>
</dbReference>
<organism evidence="2 3">
    <name type="scientific">Parastrongyloides trichosuri</name>
    <name type="common">Possum-specific nematode worm</name>
    <dbReference type="NCBI Taxonomy" id="131310"/>
    <lineage>
        <taxon>Eukaryota</taxon>
        <taxon>Metazoa</taxon>
        <taxon>Ecdysozoa</taxon>
        <taxon>Nematoda</taxon>
        <taxon>Chromadorea</taxon>
        <taxon>Rhabditida</taxon>
        <taxon>Tylenchina</taxon>
        <taxon>Panagrolaimomorpha</taxon>
        <taxon>Strongyloidoidea</taxon>
        <taxon>Strongyloididae</taxon>
        <taxon>Parastrongyloides</taxon>
    </lineage>
</organism>
<evidence type="ECO:0000313" key="3">
    <source>
        <dbReference type="WBParaSite" id="PTRK_0001170000.1"/>
    </source>
</evidence>
<dbReference type="PANTHER" id="PTHR45660">
    <property type="entry name" value="HISTONE-LYSINE N-METHYLTRANSFERASE SETMAR"/>
    <property type="match status" value="1"/>
</dbReference>
<dbReference type="STRING" id="131310.A0A0N4ZT69"/>
<name>A0A0N4ZT69_PARTI</name>
<evidence type="ECO:0000259" key="1">
    <source>
        <dbReference type="PROSITE" id="PS50280"/>
    </source>
</evidence>
<reference evidence="3" key="1">
    <citation type="submission" date="2017-02" db="UniProtKB">
        <authorList>
            <consortium name="WormBaseParasite"/>
        </authorList>
    </citation>
    <scope>IDENTIFICATION</scope>
</reference>
<keyword evidence="2" id="KW-1185">Reference proteome</keyword>
<dbReference type="WBParaSite" id="PTRK_0001170000.1">
    <property type="protein sequence ID" value="PTRK_0001170000.1"/>
    <property type="gene ID" value="PTRK_0001170000"/>
</dbReference>
<dbReference type="Pfam" id="PF00856">
    <property type="entry name" value="SET"/>
    <property type="match status" value="1"/>
</dbReference>
<proteinExistence type="predicted"/>
<dbReference type="Proteomes" id="UP000038045">
    <property type="component" value="Unplaced"/>
</dbReference>
<dbReference type="GO" id="GO:0003690">
    <property type="term" value="F:double-stranded DNA binding"/>
    <property type="evidence" value="ECO:0007669"/>
    <property type="project" value="TreeGrafter"/>
</dbReference>
<dbReference type="InterPro" id="IPR046341">
    <property type="entry name" value="SET_dom_sf"/>
</dbReference>
<dbReference type="PROSITE" id="PS50280">
    <property type="entry name" value="SET"/>
    <property type="match status" value="1"/>
</dbReference>
<evidence type="ECO:0000313" key="2">
    <source>
        <dbReference type="Proteomes" id="UP000038045"/>
    </source>
</evidence>
<dbReference type="Gene3D" id="2.170.270.10">
    <property type="entry name" value="SET domain"/>
    <property type="match status" value="1"/>
</dbReference>
<dbReference type="InterPro" id="IPR001214">
    <property type="entry name" value="SET_dom"/>
</dbReference>
<dbReference type="AlphaFoldDB" id="A0A0N4ZT69"/>